<feature type="binding site" evidence="2">
    <location>
        <position position="69"/>
    </location>
    <ligand>
        <name>Fe cation</name>
        <dbReference type="ChEBI" id="CHEBI:24875"/>
    </ligand>
</feature>
<organism evidence="6 7">
    <name type="scientific">Hirschia baltica (strain ATCC 49814 / DSM 5838 / IFAM 1418)</name>
    <dbReference type="NCBI Taxonomy" id="582402"/>
    <lineage>
        <taxon>Bacteria</taxon>
        <taxon>Pseudomonadati</taxon>
        <taxon>Pseudomonadota</taxon>
        <taxon>Alphaproteobacteria</taxon>
        <taxon>Hyphomonadales</taxon>
        <taxon>Hyphomonadaceae</taxon>
        <taxon>Hirschia</taxon>
    </lineage>
</organism>
<dbReference type="SUPFAM" id="SSF51182">
    <property type="entry name" value="RmlC-like cupins"/>
    <property type="match status" value="1"/>
</dbReference>
<dbReference type="InterPro" id="IPR014710">
    <property type="entry name" value="RmlC-like_jellyroll"/>
</dbReference>
<dbReference type="InterPro" id="IPR012093">
    <property type="entry name" value="Pirin"/>
</dbReference>
<comment type="cofactor">
    <cofactor evidence="2">
        <name>Fe cation</name>
        <dbReference type="ChEBI" id="CHEBI:24875"/>
    </cofactor>
    <text evidence="2">Binds 1 Fe cation per subunit.</text>
</comment>
<feature type="domain" description="Quercetin 2,3-dioxygenase C-terminal cupin" evidence="5">
    <location>
        <begin position="156"/>
        <end position="240"/>
    </location>
</feature>
<dbReference type="AlphaFoldDB" id="C6XQZ0"/>
<dbReference type="Gene3D" id="2.60.120.10">
    <property type="entry name" value="Jelly Rolls"/>
    <property type="match status" value="2"/>
</dbReference>
<dbReference type="OrthoDB" id="9780903at2"/>
<dbReference type="STRING" id="582402.Hbal_2848"/>
<dbReference type="Proteomes" id="UP000002745">
    <property type="component" value="Chromosome"/>
</dbReference>
<accession>C6XQZ0</accession>
<dbReference type="PIRSF" id="PIRSF006232">
    <property type="entry name" value="Pirin"/>
    <property type="match status" value="1"/>
</dbReference>
<gene>
    <name evidence="6" type="ordered locus">Hbal_2848</name>
</gene>
<evidence type="ECO:0000259" key="4">
    <source>
        <dbReference type="Pfam" id="PF02678"/>
    </source>
</evidence>
<dbReference type="GO" id="GO:0046872">
    <property type="term" value="F:metal ion binding"/>
    <property type="evidence" value="ECO:0007669"/>
    <property type="project" value="UniProtKB-KW"/>
</dbReference>
<evidence type="ECO:0000259" key="5">
    <source>
        <dbReference type="Pfam" id="PF17954"/>
    </source>
</evidence>
<dbReference type="Pfam" id="PF02678">
    <property type="entry name" value="Pirin"/>
    <property type="match status" value="1"/>
</dbReference>
<dbReference type="CDD" id="cd02910">
    <property type="entry name" value="cupin_Yhhw_N"/>
    <property type="match status" value="1"/>
</dbReference>
<sequence length="247" mass="27303">MSTLNLIPQDAFTLRPAAERGHVNMGWLRSAHSFSFGSYFDRSHMHFESLRVINDDYIEGGKGFGEHPHQNAEIFSYVLQGALAHKDSMGNGSTVKAGGIQYMSAGAGVRHSEFNPSATDETRLLQIWLLPYEDGGQPRYETLDLTKEDKDGKLKLFLSKDGRHGSIQMKANADVYAANLDGDQSVQFEISDGHKAWVQVAVGEVEVNGMHLQQGDGLAIPTDGLLEFTNGKEADFVFFDFEAEPFN</sequence>
<comment type="similarity">
    <text evidence="1 3">Belongs to the pirin family.</text>
</comment>
<protein>
    <submittedName>
        <fullName evidence="6">Pirin domain protein</fullName>
    </submittedName>
</protein>
<proteinExistence type="inferred from homology"/>
<dbReference type="Pfam" id="PF17954">
    <property type="entry name" value="Pirin_C_2"/>
    <property type="match status" value="1"/>
</dbReference>
<dbReference type="PANTHER" id="PTHR43212:SF3">
    <property type="entry name" value="QUERCETIN 2,3-DIOXYGENASE"/>
    <property type="match status" value="1"/>
</dbReference>
<name>C6XQZ0_HIRBI</name>
<evidence type="ECO:0000313" key="7">
    <source>
        <dbReference type="Proteomes" id="UP000002745"/>
    </source>
</evidence>
<evidence type="ECO:0000256" key="1">
    <source>
        <dbReference type="ARBA" id="ARBA00008416"/>
    </source>
</evidence>
<dbReference type="PANTHER" id="PTHR43212">
    <property type="entry name" value="QUERCETIN 2,3-DIOXYGENASE"/>
    <property type="match status" value="1"/>
</dbReference>
<dbReference type="InterPro" id="IPR041602">
    <property type="entry name" value="Quercetinase_C"/>
</dbReference>
<dbReference type="eggNOG" id="COG1741">
    <property type="taxonomic scope" value="Bacteria"/>
</dbReference>
<feature type="binding site" evidence="2">
    <location>
        <position position="113"/>
    </location>
    <ligand>
        <name>Fe cation</name>
        <dbReference type="ChEBI" id="CHEBI:24875"/>
    </ligand>
</feature>
<feature type="domain" description="Pirin N-terminal" evidence="4">
    <location>
        <begin position="20"/>
        <end position="129"/>
    </location>
</feature>
<dbReference type="RefSeq" id="WP_015828671.1">
    <property type="nucleotide sequence ID" value="NC_012982.1"/>
</dbReference>
<dbReference type="EMBL" id="CP001678">
    <property type="protein sequence ID" value="ACT60521.1"/>
    <property type="molecule type" value="Genomic_DNA"/>
</dbReference>
<dbReference type="InterPro" id="IPR003829">
    <property type="entry name" value="Pirin_N_dom"/>
</dbReference>
<keyword evidence="2" id="KW-0408">Iron</keyword>
<keyword evidence="2" id="KW-0479">Metal-binding</keyword>
<evidence type="ECO:0000256" key="2">
    <source>
        <dbReference type="PIRSR" id="PIRSR006232-1"/>
    </source>
</evidence>
<evidence type="ECO:0000313" key="6">
    <source>
        <dbReference type="EMBL" id="ACT60521.1"/>
    </source>
</evidence>
<dbReference type="KEGG" id="hba:Hbal_2848"/>
<dbReference type="InterPro" id="IPR011051">
    <property type="entry name" value="RmlC_Cupin_sf"/>
</dbReference>
<feature type="binding site" evidence="2">
    <location>
        <position position="67"/>
    </location>
    <ligand>
        <name>Fe cation</name>
        <dbReference type="ChEBI" id="CHEBI:24875"/>
    </ligand>
</feature>
<evidence type="ECO:0000256" key="3">
    <source>
        <dbReference type="RuleBase" id="RU003457"/>
    </source>
</evidence>
<reference evidence="7" key="1">
    <citation type="journal article" date="2011" name="J. Bacteriol.">
        <title>Genome sequences of eight morphologically diverse alphaproteobacteria.</title>
        <authorList>
            <consortium name="US DOE Joint Genome Institute"/>
            <person name="Brown P.J."/>
            <person name="Kysela D.T."/>
            <person name="Buechlein A."/>
            <person name="Hemmerich C."/>
            <person name="Brun Y.V."/>
        </authorList>
    </citation>
    <scope>NUCLEOTIDE SEQUENCE [LARGE SCALE GENOMIC DNA]</scope>
    <source>
        <strain evidence="7">ATCC 49814 / DSM 5838 / IFAM 1418</strain>
    </source>
</reference>
<feature type="binding site" evidence="2">
    <location>
        <position position="111"/>
    </location>
    <ligand>
        <name>Fe cation</name>
        <dbReference type="ChEBI" id="CHEBI:24875"/>
    </ligand>
</feature>
<dbReference type="HOGENOM" id="CLU_064194_2_2_5"/>
<keyword evidence="7" id="KW-1185">Reference proteome</keyword>